<gene>
    <name evidence="3" type="ORF">DID87_03715</name>
</gene>
<dbReference type="AlphaFoldDB" id="A0A5C4TJC3"/>
<protein>
    <submittedName>
        <fullName evidence="3">TPM domain-containing protein</fullName>
    </submittedName>
</protein>
<comment type="caution">
    <text evidence="3">The sequence shown here is derived from an EMBL/GenBank/DDBJ whole genome shotgun (WGS) entry which is preliminary data.</text>
</comment>
<reference evidence="3 4" key="1">
    <citation type="submission" date="2018-05" db="EMBL/GenBank/DDBJ databases">
        <title>Lactobacillus sanfranciscensis Ah4 draft denome sequence.</title>
        <authorList>
            <person name="Zhang G."/>
        </authorList>
    </citation>
    <scope>NUCLEOTIDE SEQUENCE [LARGE SCALE GENOMIC DNA]</scope>
    <source>
        <strain evidence="3 4">Ah4</strain>
    </source>
</reference>
<dbReference type="PANTHER" id="PTHR30373:SF2">
    <property type="entry name" value="UPF0603 PROTEIN YGCG"/>
    <property type="match status" value="1"/>
</dbReference>
<keyword evidence="1" id="KW-0812">Transmembrane</keyword>
<dbReference type="Pfam" id="PF04536">
    <property type="entry name" value="TPM_phosphatase"/>
    <property type="match status" value="1"/>
</dbReference>
<keyword evidence="1" id="KW-1133">Transmembrane helix</keyword>
<evidence type="ECO:0000259" key="2">
    <source>
        <dbReference type="Pfam" id="PF04536"/>
    </source>
</evidence>
<evidence type="ECO:0000256" key="1">
    <source>
        <dbReference type="SAM" id="Phobius"/>
    </source>
</evidence>
<proteinExistence type="predicted"/>
<keyword evidence="1" id="KW-0472">Membrane</keyword>
<organism evidence="3 4">
    <name type="scientific">Fructilactobacillus sanfranciscensis</name>
    <name type="common">Lactobacillus sanfranciscensis</name>
    <dbReference type="NCBI Taxonomy" id="1625"/>
    <lineage>
        <taxon>Bacteria</taxon>
        <taxon>Bacillati</taxon>
        <taxon>Bacillota</taxon>
        <taxon>Bacilli</taxon>
        <taxon>Lactobacillales</taxon>
        <taxon>Lactobacillaceae</taxon>
        <taxon>Fructilactobacillus</taxon>
    </lineage>
</organism>
<feature type="transmembrane region" description="Helical" evidence="1">
    <location>
        <begin position="21"/>
        <end position="41"/>
    </location>
</feature>
<name>A0A5C4TJC3_FRUSA</name>
<evidence type="ECO:0000313" key="4">
    <source>
        <dbReference type="Proteomes" id="UP000313312"/>
    </source>
</evidence>
<sequence length="519" mass="57672">MIKRVMKTNKRVGVIYLCEPIKKYFTVALFLLSFFVFFIGFQAVKADGIHESAWVKDNAQVLNQTTINQIDHLNKTSLKKIKGHPQLAVITLNGLPNGESSIEDYVHDQMKKLGIGQKGWNNGMLLVIDTKDHVNRLEVGTGLEAALPDGAKSSLVNEKIQQAFQQHDYNLGVSQLTNQVYQYLAVHQSEISQPNNVNDSQSATPGIEDNSAAAVLQRNKASVAFILFLAICFGLVGFAVAKLVFPKLRNRDQHTLVQQRFAKTGITDNQLLKSLNQFVTDELQQNQSFNIRHLSNPEWWYLLNSLHLKQPISLAQNPKLEMEKGNPLYQQQLISSQTLVSYQTQLQQRKQANLQVVAQAAQQYAVQHHFPGDVNQFVNDTVRQIAQLTWFGLPATTAEFQTSLQNALEISLADATLHYQIDNDASLRAKMKRAGIHNPDQYINDLSDEQKKRFVTNGLVNTALLLGALSLLSHSNSDWHDDNFPPFGGGFGGDSGFDASDFGSGFGGSGDDDGGGFNF</sequence>
<accession>A0A5C4TJC3</accession>
<evidence type="ECO:0000313" key="3">
    <source>
        <dbReference type="EMBL" id="TNK90537.1"/>
    </source>
</evidence>
<dbReference type="Proteomes" id="UP000313312">
    <property type="component" value="Unassembled WGS sequence"/>
</dbReference>
<dbReference type="PANTHER" id="PTHR30373">
    <property type="entry name" value="UPF0603 PROTEIN YGCG"/>
    <property type="match status" value="1"/>
</dbReference>
<feature type="transmembrane region" description="Helical" evidence="1">
    <location>
        <begin position="223"/>
        <end position="245"/>
    </location>
</feature>
<dbReference type="InterPro" id="IPR007621">
    <property type="entry name" value="TPM_dom"/>
</dbReference>
<dbReference type="EMBL" id="QFCR01000008">
    <property type="protein sequence ID" value="TNK90537.1"/>
    <property type="molecule type" value="Genomic_DNA"/>
</dbReference>
<feature type="domain" description="TPM" evidence="2">
    <location>
        <begin position="55"/>
        <end position="182"/>
    </location>
</feature>
<dbReference type="Gene3D" id="3.10.310.50">
    <property type="match status" value="1"/>
</dbReference>